<dbReference type="PROSITE" id="PS51842">
    <property type="entry name" value="IF_ROD_2"/>
    <property type="match status" value="1"/>
</dbReference>
<accession>A0ABV0QPJ4</accession>
<evidence type="ECO:0000313" key="5">
    <source>
        <dbReference type="EMBL" id="MEQ2197761.1"/>
    </source>
</evidence>
<protein>
    <recommendedName>
        <fullName evidence="4">IF rod domain-containing protein</fullName>
    </recommendedName>
</protein>
<evidence type="ECO:0000256" key="3">
    <source>
        <dbReference type="SAM" id="Coils"/>
    </source>
</evidence>
<evidence type="ECO:0000256" key="2">
    <source>
        <dbReference type="ARBA" id="ARBA00023054"/>
    </source>
</evidence>
<keyword evidence="2 3" id="KW-0175">Coiled coil</keyword>
<dbReference type="PANTHER" id="PTHR23239">
    <property type="entry name" value="INTERMEDIATE FILAMENT"/>
    <property type="match status" value="1"/>
</dbReference>
<dbReference type="InterPro" id="IPR002957">
    <property type="entry name" value="Keratin_I"/>
</dbReference>
<keyword evidence="6" id="KW-1185">Reference proteome</keyword>
<name>A0ABV0QPJ4_9TELE</name>
<feature type="domain" description="IF rod" evidence="4">
    <location>
        <begin position="54"/>
        <end position="130"/>
    </location>
</feature>
<sequence length="130" mass="14404">MLQCASSGPQSRAPSVYGGAGGFGTCISWRSSSFYSSSSGSMTTDSKCPVINGGKITMQNLNDRLASYLEKLSQYQSIITTLETELQNMKASLEQLQIKYTVLLELKPRLESEIAEYRRLLEGEAYEQKK</sequence>
<dbReference type="Proteomes" id="UP001434883">
    <property type="component" value="Unassembled WGS sequence"/>
</dbReference>
<feature type="coiled-coil region" evidence="3">
    <location>
        <begin position="58"/>
        <end position="106"/>
    </location>
</feature>
<dbReference type="EMBL" id="JAHRIN010018102">
    <property type="protein sequence ID" value="MEQ2197761.1"/>
    <property type="molecule type" value="Genomic_DNA"/>
</dbReference>
<evidence type="ECO:0000259" key="4">
    <source>
        <dbReference type="PROSITE" id="PS51842"/>
    </source>
</evidence>
<organism evidence="5 6">
    <name type="scientific">Xenoophorus captivus</name>
    <dbReference type="NCBI Taxonomy" id="1517983"/>
    <lineage>
        <taxon>Eukaryota</taxon>
        <taxon>Metazoa</taxon>
        <taxon>Chordata</taxon>
        <taxon>Craniata</taxon>
        <taxon>Vertebrata</taxon>
        <taxon>Euteleostomi</taxon>
        <taxon>Actinopterygii</taxon>
        <taxon>Neopterygii</taxon>
        <taxon>Teleostei</taxon>
        <taxon>Neoteleostei</taxon>
        <taxon>Acanthomorphata</taxon>
        <taxon>Ovalentaria</taxon>
        <taxon>Atherinomorphae</taxon>
        <taxon>Cyprinodontiformes</taxon>
        <taxon>Goodeidae</taxon>
        <taxon>Xenoophorus</taxon>
    </lineage>
</organism>
<evidence type="ECO:0000313" key="6">
    <source>
        <dbReference type="Proteomes" id="UP001434883"/>
    </source>
</evidence>
<dbReference type="InterPro" id="IPR039008">
    <property type="entry name" value="IF_rod_dom"/>
</dbReference>
<reference evidence="5 6" key="1">
    <citation type="submission" date="2021-06" db="EMBL/GenBank/DDBJ databases">
        <authorList>
            <person name="Palmer J.M."/>
        </authorList>
    </citation>
    <scope>NUCLEOTIDE SEQUENCE [LARGE SCALE GENOMIC DNA]</scope>
    <source>
        <strain evidence="5 6">XC_2019</strain>
        <tissue evidence="5">Muscle</tissue>
    </source>
</reference>
<gene>
    <name evidence="5" type="ORF">XENOCAPTIV_002900</name>
</gene>
<dbReference type="Gene3D" id="1.20.5.170">
    <property type="match status" value="1"/>
</dbReference>
<dbReference type="Pfam" id="PF00038">
    <property type="entry name" value="Filament"/>
    <property type="match status" value="1"/>
</dbReference>
<evidence type="ECO:0000256" key="1">
    <source>
        <dbReference type="ARBA" id="ARBA00022754"/>
    </source>
</evidence>
<proteinExistence type="predicted"/>
<dbReference type="PANTHER" id="PTHR23239:SF180">
    <property type="entry name" value="KERATIN, TYPE I CYTOSKELETAL 17"/>
    <property type="match status" value="1"/>
</dbReference>
<keyword evidence="1" id="KW-0403">Intermediate filament</keyword>
<dbReference type="SUPFAM" id="SSF64593">
    <property type="entry name" value="Intermediate filament protein, coiled coil region"/>
    <property type="match status" value="1"/>
</dbReference>
<comment type="caution">
    <text evidence="5">The sequence shown here is derived from an EMBL/GenBank/DDBJ whole genome shotgun (WGS) entry which is preliminary data.</text>
</comment>